<dbReference type="InterPro" id="IPR000073">
    <property type="entry name" value="AB_hydrolase_1"/>
</dbReference>
<feature type="domain" description="AB hydrolase-1" evidence="3">
    <location>
        <begin position="89"/>
        <end position="475"/>
    </location>
</feature>
<reference evidence="5" key="1">
    <citation type="submission" date="2017-05" db="EMBL/GenBank/DDBJ databases">
        <authorList>
            <person name="Barney B.M."/>
        </authorList>
    </citation>
    <scope>NUCLEOTIDE SEQUENCE [LARGE SCALE GENOMIC DNA]</scope>
    <source>
        <strain evidence="5">PSBB022</strain>
    </source>
</reference>
<organism evidence="4 5">
    <name type="scientific">Cellvibrio mixtus</name>
    <dbReference type="NCBI Taxonomy" id="39650"/>
    <lineage>
        <taxon>Bacteria</taxon>
        <taxon>Pseudomonadati</taxon>
        <taxon>Pseudomonadota</taxon>
        <taxon>Gammaproteobacteria</taxon>
        <taxon>Cellvibrionales</taxon>
        <taxon>Cellvibrionaceae</taxon>
        <taxon>Cellvibrio</taxon>
    </lineage>
</organism>
<feature type="transmembrane region" description="Helical" evidence="2">
    <location>
        <begin position="7"/>
        <end position="26"/>
    </location>
</feature>
<keyword evidence="2" id="KW-0472">Membrane</keyword>
<dbReference type="GO" id="GO:0004177">
    <property type="term" value="F:aminopeptidase activity"/>
    <property type="evidence" value="ECO:0007669"/>
    <property type="project" value="UniProtKB-EC"/>
</dbReference>
<sequence>MIKKSHWLLVTILILIALVLAIYFYARADANETAEAQQDYKFITTPCWFDADWTASIRCGELHTPETSGAFRLPVVILKDETTARRNDPIVYLQGGPGAGARLHSDGIKSWLSWMRYAALGRDIILIDTRGTGRSTPALVCAEYNRSNQQLLRQHTSLAEELALGFEVTRACFESASAHNSALDYQHFSTEQSARDIRALVQTLGYAEWNILGVSYGTRLALEIANQEIHQPQTTKLKTMVLDSIYPAGFGGVQTWPKVLDEALHKFFKGCAANHECTNAIGDSNRHIVQLFMDTLTRLRKSPMEFTIRRWDGEAPVAFLLNDHRFLSAAFAATYSPRDWIKIAEAINGVAMHSHDQIKPLLEPFVNQSMSSDFNSLTFTAVDCADNPVMAEAEYLTSVGQYPLLQEYTRDQWRYQACHYLAAQRPLLRHQPQVPTLILAGELDPVTPVDWARSVHAEWKNTQLHISKNTAHSVLSSEACLLQSLVGFYDSPDKVFDGCATKEPEIE</sequence>
<dbReference type="GO" id="GO:0006508">
    <property type="term" value="P:proteolysis"/>
    <property type="evidence" value="ECO:0007669"/>
    <property type="project" value="InterPro"/>
</dbReference>
<dbReference type="RefSeq" id="WP_094983430.1">
    <property type="nucleotide sequence ID" value="NZ_NHNI01000001.1"/>
</dbReference>
<evidence type="ECO:0000313" key="4">
    <source>
        <dbReference type="EMBL" id="OZY85550.1"/>
    </source>
</evidence>
<dbReference type="Gene3D" id="3.40.50.1820">
    <property type="entry name" value="alpha/beta hydrolase"/>
    <property type="match status" value="1"/>
</dbReference>
<dbReference type="Proteomes" id="UP000216101">
    <property type="component" value="Unassembled WGS sequence"/>
</dbReference>
<proteinExistence type="predicted"/>
<dbReference type="Pfam" id="PF00561">
    <property type="entry name" value="Abhydrolase_1"/>
    <property type="match status" value="1"/>
</dbReference>
<keyword evidence="2" id="KW-0812">Transmembrane</keyword>
<dbReference type="GO" id="GO:0005737">
    <property type="term" value="C:cytoplasm"/>
    <property type="evidence" value="ECO:0007669"/>
    <property type="project" value="InterPro"/>
</dbReference>
<name>A0A266Q6U5_9GAMM</name>
<dbReference type="EMBL" id="NHNI01000001">
    <property type="protein sequence ID" value="OZY85550.1"/>
    <property type="molecule type" value="Genomic_DNA"/>
</dbReference>
<evidence type="ECO:0000259" key="3">
    <source>
        <dbReference type="Pfam" id="PF00561"/>
    </source>
</evidence>
<gene>
    <name evidence="4" type="ORF">CBP51_00405</name>
</gene>
<evidence type="ECO:0000256" key="1">
    <source>
        <dbReference type="ARBA" id="ARBA00021843"/>
    </source>
</evidence>
<evidence type="ECO:0000313" key="5">
    <source>
        <dbReference type="Proteomes" id="UP000216101"/>
    </source>
</evidence>
<accession>A0A266Q6U5</accession>
<dbReference type="SUPFAM" id="SSF53474">
    <property type="entry name" value="alpha/beta-Hydrolases"/>
    <property type="match status" value="1"/>
</dbReference>
<dbReference type="InterPro" id="IPR005944">
    <property type="entry name" value="Pro_iminopeptidase"/>
</dbReference>
<dbReference type="PANTHER" id="PTHR43722">
    <property type="entry name" value="PROLINE IMINOPEPTIDASE"/>
    <property type="match status" value="1"/>
</dbReference>
<keyword evidence="5" id="KW-1185">Reference proteome</keyword>
<dbReference type="InterPro" id="IPR029058">
    <property type="entry name" value="AB_hydrolase_fold"/>
</dbReference>
<protein>
    <recommendedName>
        <fullName evidence="1">Proline iminopeptidase</fullName>
    </recommendedName>
</protein>
<keyword evidence="2" id="KW-1133">Transmembrane helix</keyword>
<dbReference type="PANTHER" id="PTHR43722:SF1">
    <property type="entry name" value="PROLINE IMINOPEPTIDASE"/>
    <property type="match status" value="1"/>
</dbReference>
<dbReference type="AlphaFoldDB" id="A0A266Q6U5"/>
<evidence type="ECO:0000256" key="2">
    <source>
        <dbReference type="SAM" id="Phobius"/>
    </source>
</evidence>
<comment type="caution">
    <text evidence="4">The sequence shown here is derived from an EMBL/GenBank/DDBJ whole genome shotgun (WGS) entry which is preliminary data.</text>
</comment>